<dbReference type="PANTHER" id="PTHR16056">
    <property type="entry name" value="REGULATOR OF MICROTUBULE DYNAMICS PROTEIN"/>
    <property type="match status" value="1"/>
</dbReference>
<dbReference type="STRING" id="74649.A0A2P6SBH3"/>
<dbReference type="InterPro" id="IPR016024">
    <property type="entry name" value="ARM-type_fold"/>
</dbReference>
<keyword evidence="6" id="KW-1185">Reference proteome</keyword>
<evidence type="ECO:0000256" key="1">
    <source>
        <dbReference type="ARBA" id="ARBA00004123"/>
    </source>
</evidence>
<comment type="subcellular location">
    <subcellularLocation>
        <location evidence="1">Nucleus</location>
    </subcellularLocation>
</comment>
<gene>
    <name evidence="5" type="ORF">RchiOBHm_Chr1g0331091</name>
</gene>
<evidence type="ECO:0000313" key="5">
    <source>
        <dbReference type="EMBL" id="PRQ56015.1"/>
    </source>
</evidence>
<dbReference type="GO" id="GO:0005634">
    <property type="term" value="C:nucleus"/>
    <property type="evidence" value="ECO:0007669"/>
    <property type="project" value="UniProtKB-SubCell"/>
</dbReference>
<dbReference type="EMBL" id="PDCK01000039">
    <property type="protein sequence ID" value="PRQ56015.1"/>
    <property type="molecule type" value="Genomic_DNA"/>
</dbReference>
<evidence type="ECO:0000259" key="4">
    <source>
        <dbReference type="Pfam" id="PF12333"/>
    </source>
</evidence>
<evidence type="ECO:0000256" key="2">
    <source>
        <dbReference type="ARBA" id="ARBA00006427"/>
    </source>
</evidence>
<dbReference type="AlphaFoldDB" id="A0A2P6SBH3"/>
<sequence>MISNCSSRAECGIREGRISSEQERLDFERASSTNISLQLKNALLGIKDLFFKHPEELRLHKYAVIEKLCERIGDDDRLVRETLYQLFKSVIFPGFKEDNQELFVSLMMAYIFNSMTHLAIDVRLMAFKFLELVIQYYPPSFFLYAEKFPAASEPLQISSFRHCSSLFGPNACRSVPTSLRRHRHLSRPASMRQFLQ</sequence>
<dbReference type="Gramene" id="PRQ56015">
    <property type="protein sequence ID" value="PRQ56015"/>
    <property type="gene ID" value="RchiOBHm_Chr1g0331091"/>
</dbReference>
<comment type="caution">
    <text evidence="5">The sequence shown here is derived from an EMBL/GenBank/DDBJ whole genome shotgun (WGS) entry which is preliminary data.</text>
</comment>
<comment type="similarity">
    <text evidence="2">Belongs to the IPI1/TEX10 family.</text>
</comment>
<dbReference type="Pfam" id="PF12333">
    <property type="entry name" value="Ipi1_N"/>
    <property type="match status" value="1"/>
</dbReference>
<reference evidence="5 6" key="1">
    <citation type="journal article" date="2018" name="Nat. Genet.">
        <title>The Rosa genome provides new insights in the design of modern roses.</title>
        <authorList>
            <person name="Bendahmane M."/>
        </authorList>
    </citation>
    <scope>NUCLEOTIDE SEQUENCE [LARGE SCALE GENOMIC DNA]</scope>
    <source>
        <strain evidence="6">cv. Old Blush</strain>
    </source>
</reference>
<evidence type="ECO:0000313" key="6">
    <source>
        <dbReference type="Proteomes" id="UP000238479"/>
    </source>
</evidence>
<keyword evidence="3" id="KW-0539">Nucleus</keyword>
<accession>A0A2P6SBH3</accession>
<organism evidence="5 6">
    <name type="scientific">Rosa chinensis</name>
    <name type="common">China rose</name>
    <dbReference type="NCBI Taxonomy" id="74649"/>
    <lineage>
        <taxon>Eukaryota</taxon>
        <taxon>Viridiplantae</taxon>
        <taxon>Streptophyta</taxon>
        <taxon>Embryophyta</taxon>
        <taxon>Tracheophyta</taxon>
        <taxon>Spermatophyta</taxon>
        <taxon>Magnoliopsida</taxon>
        <taxon>eudicotyledons</taxon>
        <taxon>Gunneridae</taxon>
        <taxon>Pentapetalae</taxon>
        <taxon>rosids</taxon>
        <taxon>fabids</taxon>
        <taxon>Rosales</taxon>
        <taxon>Rosaceae</taxon>
        <taxon>Rosoideae</taxon>
        <taxon>Rosoideae incertae sedis</taxon>
        <taxon>Rosa</taxon>
    </lineage>
</organism>
<dbReference type="SUPFAM" id="SSF48371">
    <property type="entry name" value="ARM repeat"/>
    <property type="match status" value="1"/>
</dbReference>
<proteinExistence type="inferred from homology"/>
<name>A0A2P6SBH3_ROSCH</name>
<feature type="domain" description="Pre-rRNA-processing protein Ipi1 N-terminal" evidence="4">
    <location>
        <begin position="101"/>
        <end position="140"/>
    </location>
</feature>
<dbReference type="InterPro" id="IPR024679">
    <property type="entry name" value="Ipi1_N"/>
</dbReference>
<protein>
    <submittedName>
        <fullName evidence="5">Putative pre-rRNA-processing protein IPI1/Testis-expressed sequence 10 protein</fullName>
    </submittedName>
</protein>
<dbReference type="PANTHER" id="PTHR16056:SF2">
    <property type="entry name" value="TESTIS-EXPRESSED PROTEIN 10"/>
    <property type="match status" value="1"/>
</dbReference>
<evidence type="ECO:0000256" key="3">
    <source>
        <dbReference type="ARBA" id="ARBA00023242"/>
    </source>
</evidence>
<dbReference type="Proteomes" id="UP000238479">
    <property type="component" value="Chromosome 1"/>
</dbReference>